<keyword evidence="1" id="KW-0472">Membrane</keyword>
<dbReference type="RefSeq" id="WP_189888568.1">
    <property type="nucleotide sequence ID" value="NZ_BMVN01000014.1"/>
</dbReference>
<comment type="caution">
    <text evidence="2">The sequence shown here is derived from an EMBL/GenBank/DDBJ whole genome shotgun (WGS) entry which is preliminary data.</text>
</comment>
<evidence type="ECO:0000256" key="1">
    <source>
        <dbReference type="SAM" id="Phobius"/>
    </source>
</evidence>
<evidence type="ECO:0000313" key="2">
    <source>
        <dbReference type="EMBL" id="GHA33758.1"/>
    </source>
</evidence>
<feature type="transmembrane region" description="Helical" evidence="1">
    <location>
        <begin position="20"/>
        <end position="37"/>
    </location>
</feature>
<keyword evidence="1" id="KW-0812">Transmembrane</keyword>
<gene>
    <name evidence="2" type="ORF">GCM10010345_42870</name>
</gene>
<organism evidence="2 3">
    <name type="scientific">Streptomyces canarius</name>
    <dbReference type="NCBI Taxonomy" id="285453"/>
    <lineage>
        <taxon>Bacteria</taxon>
        <taxon>Bacillati</taxon>
        <taxon>Actinomycetota</taxon>
        <taxon>Actinomycetes</taxon>
        <taxon>Kitasatosporales</taxon>
        <taxon>Streptomycetaceae</taxon>
        <taxon>Streptomyces</taxon>
    </lineage>
</organism>
<accession>A0ABQ3CQM8</accession>
<reference evidence="3" key="1">
    <citation type="journal article" date="2019" name="Int. J. Syst. Evol. Microbiol.">
        <title>The Global Catalogue of Microorganisms (GCM) 10K type strain sequencing project: providing services to taxonomists for standard genome sequencing and annotation.</title>
        <authorList>
            <consortium name="The Broad Institute Genomics Platform"/>
            <consortium name="The Broad Institute Genome Sequencing Center for Infectious Disease"/>
            <person name="Wu L."/>
            <person name="Ma J."/>
        </authorList>
    </citation>
    <scope>NUCLEOTIDE SEQUENCE [LARGE SCALE GENOMIC DNA]</scope>
    <source>
        <strain evidence="3">JCM 4733</strain>
    </source>
</reference>
<protein>
    <recommendedName>
        <fullName evidence="4">Integral membrane protein</fullName>
    </recommendedName>
</protein>
<evidence type="ECO:0000313" key="3">
    <source>
        <dbReference type="Proteomes" id="UP000653644"/>
    </source>
</evidence>
<keyword evidence="1" id="KW-1133">Transmembrane helix</keyword>
<name>A0ABQ3CQM8_9ACTN</name>
<feature type="transmembrane region" description="Helical" evidence="1">
    <location>
        <begin position="43"/>
        <end position="62"/>
    </location>
</feature>
<dbReference type="EMBL" id="BMVN01000014">
    <property type="protein sequence ID" value="GHA33758.1"/>
    <property type="molecule type" value="Genomic_DNA"/>
</dbReference>
<evidence type="ECO:0008006" key="4">
    <source>
        <dbReference type="Google" id="ProtNLM"/>
    </source>
</evidence>
<dbReference type="Proteomes" id="UP000653644">
    <property type="component" value="Unassembled WGS sequence"/>
</dbReference>
<keyword evidence="3" id="KW-1185">Reference proteome</keyword>
<proteinExistence type="predicted"/>
<sequence length="160" mass="18176">MDALNHFDTKTTNRLLRAEYLVGLIASFYLLFTHLSKIEWWDFAALFLYIDLIGYIPGAIAYHRSSTKRIPKHYYVLYNTMHSLVTQSAVALLWWLLGGPVWSLLALPIHLFGDRALFGNFLKPFGLPFEPVLHPGFDALRNEVTADSAGPVRAQRPVTS</sequence>